<reference evidence="10" key="1">
    <citation type="submission" date="2023-03" db="EMBL/GenBank/DDBJ databases">
        <authorList>
            <person name="Shen W."/>
            <person name="Cai J."/>
        </authorList>
    </citation>
    <scope>NUCLEOTIDE SEQUENCE</scope>
    <source>
        <strain evidence="10">B226-2</strain>
    </source>
</reference>
<evidence type="ECO:0000256" key="8">
    <source>
        <dbReference type="ARBA" id="ARBA00023136"/>
    </source>
</evidence>
<comment type="similarity">
    <text evidence="2 9">Belongs to the branched chain amino acid transporter family.</text>
</comment>
<keyword evidence="7 9" id="KW-1133">Transmembrane helix</keyword>
<keyword evidence="5 9" id="KW-0812">Transmembrane</keyword>
<evidence type="ECO:0000256" key="2">
    <source>
        <dbReference type="ARBA" id="ARBA00008540"/>
    </source>
</evidence>
<evidence type="ECO:0000256" key="4">
    <source>
        <dbReference type="ARBA" id="ARBA00022475"/>
    </source>
</evidence>
<keyword evidence="4" id="KW-1003">Cell membrane</keyword>
<feature type="transmembrane region" description="Helical" evidence="9">
    <location>
        <begin position="349"/>
        <end position="370"/>
    </location>
</feature>
<sequence>MEKKLRFRDYLFVGSMLFGLFFGAGNLIFPVHMGQEAGSNIFMANLGFLVTGIGLPFLGVVAIGVSRSNGLFDLASRINKRYALIFTVLLYLVIGPFFALPRLATTSFEIGLAPFLPQAQHQLFLALFSLLFFITAWALSRKPSKLLVYVGKFLNPVFLLLLGVLLAFAFFNPLGSIADAPVQAAYQHNVFVTGFTQGYNTLDALASLAFGIIIIKTLKGMGVEKPATLAIDTVKSGSISIILMGIIYSLLAFMGTMSLGKFPLSENGGIALAQIAKYYLGTGGSLLLALIVIIACLKTAIGLITAFSETFVELFPQRSYGFFVALASILPCLFANVGLTKIIEFSTPVLMFIYPLAITLILLGLFGPLFGQRGSVYRLTTYFTLIAAFFDGLKASPSVIQESALAQNLLQVAEKFLPFFDIGMGWILPASIGFILGLLWSFLKKEPK</sequence>
<accession>A0AAW8U019</accession>
<feature type="transmembrane region" description="Helical" evidence="9">
    <location>
        <begin position="41"/>
        <end position="61"/>
    </location>
</feature>
<keyword evidence="8 9" id="KW-0472">Membrane</keyword>
<dbReference type="RefSeq" id="WP_278531068.1">
    <property type="nucleotide sequence ID" value="NZ_CAJJLU010000004.1"/>
</dbReference>
<feature type="transmembrane region" description="Helical" evidence="9">
    <location>
        <begin position="199"/>
        <end position="218"/>
    </location>
</feature>
<dbReference type="NCBIfam" id="TIGR00796">
    <property type="entry name" value="livcs"/>
    <property type="match status" value="1"/>
</dbReference>
<dbReference type="GO" id="GO:0015820">
    <property type="term" value="P:L-leucine transport"/>
    <property type="evidence" value="ECO:0007669"/>
    <property type="project" value="TreeGrafter"/>
</dbReference>
<feature type="transmembrane region" description="Helical" evidence="9">
    <location>
        <begin position="420"/>
        <end position="443"/>
    </location>
</feature>
<evidence type="ECO:0000256" key="6">
    <source>
        <dbReference type="ARBA" id="ARBA00022970"/>
    </source>
</evidence>
<comment type="caution">
    <text evidence="10">The sequence shown here is derived from an EMBL/GenBank/DDBJ whole genome shotgun (WGS) entry which is preliminary data.</text>
</comment>
<name>A0AAW8U019_9ENTE</name>
<dbReference type="GO" id="GO:0005304">
    <property type="term" value="F:L-valine transmembrane transporter activity"/>
    <property type="evidence" value="ECO:0007669"/>
    <property type="project" value="TreeGrafter"/>
</dbReference>
<dbReference type="GO" id="GO:0015190">
    <property type="term" value="F:L-leucine transmembrane transporter activity"/>
    <property type="evidence" value="ECO:0007669"/>
    <property type="project" value="TreeGrafter"/>
</dbReference>
<feature type="transmembrane region" description="Helical" evidence="9">
    <location>
        <begin position="239"/>
        <end position="259"/>
    </location>
</feature>
<dbReference type="PANTHER" id="PTHR30588">
    <property type="entry name" value="BRANCHED-CHAIN AMINO ACID TRANSPORT SYSTEM 2 CARRIER PROTEIN"/>
    <property type="match status" value="1"/>
</dbReference>
<dbReference type="GO" id="GO:0005886">
    <property type="term" value="C:plasma membrane"/>
    <property type="evidence" value="ECO:0007669"/>
    <property type="project" value="UniProtKB-SubCell"/>
</dbReference>
<keyword evidence="6 9" id="KW-0029">Amino-acid transport</keyword>
<feature type="transmembrane region" description="Helical" evidence="9">
    <location>
        <begin position="320"/>
        <end position="343"/>
    </location>
</feature>
<evidence type="ECO:0000256" key="3">
    <source>
        <dbReference type="ARBA" id="ARBA00022448"/>
    </source>
</evidence>
<comment type="subcellular location">
    <subcellularLocation>
        <location evidence="1 9">Cell membrane</location>
        <topology evidence="1 9">Multi-pass membrane protein</topology>
    </subcellularLocation>
</comment>
<organism evidence="10 11">
    <name type="scientific">Enterococcus asini</name>
    <dbReference type="NCBI Taxonomy" id="57732"/>
    <lineage>
        <taxon>Bacteria</taxon>
        <taxon>Bacillati</taxon>
        <taxon>Bacillota</taxon>
        <taxon>Bacilli</taxon>
        <taxon>Lactobacillales</taxon>
        <taxon>Enterococcaceae</taxon>
        <taxon>Enterococcus</taxon>
    </lineage>
</organism>
<feature type="transmembrane region" description="Helical" evidence="9">
    <location>
        <begin position="286"/>
        <end position="308"/>
    </location>
</feature>
<dbReference type="GO" id="GO:0015818">
    <property type="term" value="P:isoleucine transport"/>
    <property type="evidence" value="ECO:0007669"/>
    <property type="project" value="TreeGrafter"/>
</dbReference>
<feature type="transmembrane region" description="Helical" evidence="9">
    <location>
        <begin position="119"/>
        <end position="139"/>
    </location>
</feature>
<dbReference type="InterPro" id="IPR004685">
    <property type="entry name" value="Brnchd-chn_aa_trnsp_Livcs"/>
</dbReference>
<dbReference type="GO" id="GO:0015188">
    <property type="term" value="F:L-isoleucine transmembrane transporter activity"/>
    <property type="evidence" value="ECO:0007669"/>
    <property type="project" value="TreeGrafter"/>
</dbReference>
<feature type="transmembrane region" description="Helical" evidence="9">
    <location>
        <begin position="12"/>
        <end position="29"/>
    </location>
</feature>
<comment type="function">
    <text evidence="9">Component of the transport system for branched-chain amino acids.</text>
</comment>
<evidence type="ECO:0000313" key="11">
    <source>
        <dbReference type="Proteomes" id="UP001256711"/>
    </source>
</evidence>
<evidence type="ECO:0000313" key="10">
    <source>
        <dbReference type="EMBL" id="MDT2810276.1"/>
    </source>
</evidence>
<evidence type="ECO:0000256" key="1">
    <source>
        <dbReference type="ARBA" id="ARBA00004651"/>
    </source>
</evidence>
<evidence type="ECO:0000256" key="5">
    <source>
        <dbReference type="ARBA" id="ARBA00022692"/>
    </source>
</evidence>
<protein>
    <recommendedName>
        <fullName evidence="9">Branched-chain amino acid transport system carrier protein</fullName>
    </recommendedName>
</protein>
<dbReference type="PANTHER" id="PTHR30588:SF0">
    <property type="entry name" value="BRANCHED-CHAIN AMINO ACID PERMEASE BRNQ"/>
    <property type="match status" value="1"/>
</dbReference>
<dbReference type="AlphaFoldDB" id="A0AAW8U019"/>
<dbReference type="Proteomes" id="UP001256711">
    <property type="component" value="Unassembled WGS sequence"/>
</dbReference>
<feature type="transmembrane region" description="Helical" evidence="9">
    <location>
        <begin position="382"/>
        <end position="400"/>
    </location>
</feature>
<feature type="transmembrane region" description="Helical" evidence="9">
    <location>
        <begin position="146"/>
        <end position="171"/>
    </location>
</feature>
<feature type="transmembrane region" description="Helical" evidence="9">
    <location>
        <begin position="82"/>
        <end position="99"/>
    </location>
</feature>
<evidence type="ECO:0000256" key="7">
    <source>
        <dbReference type="ARBA" id="ARBA00022989"/>
    </source>
</evidence>
<keyword evidence="3 9" id="KW-0813">Transport</keyword>
<proteinExistence type="inferred from homology"/>
<dbReference type="EMBL" id="JARQBJ010000003">
    <property type="protein sequence ID" value="MDT2810276.1"/>
    <property type="molecule type" value="Genomic_DNA"/>
</dbReference>
<evidence type="ECO:0000256" key="9">
    <source>
        <dbReference type="RuleBase" id="RU362122"/>
    </source>
</evidence>
<dbReference type="Pfam" id="PF05525">
    <property type="entry name" value="Branch_AA_trans"/>
    <property type="match status" value="1"/>
</dbReference>
<gene>
    <name evidence="10" type="primary">brnQ</name>
    <name evidence="10" type="ORF">P7H43_07250</name>
</gene>